<dbReference type="PANTHER" id="PTHR30466">
    <property type="entry name" value="FLAVIN REDUCTASE"/>
    <property type="match status" value="1"/>
</dbReference>
<gene>
    <name evidence="4" type="ORF">J2X09_004757</name>
</gene>
<sequence length="174" mass="18908">MINKPQINPSQTIDPRDLRQALGAFGTGVTVVTTLDTASRPVGVTANSFNSVSLDPPIVLWSLRTSSPSLPAFDACGRFVINVLTLEQVPLSRRFATPVPDKFNGVPHEPGQQGLPVLTDCAAVFECRTEQRLEVGDHILYLGRVEAFHHRPGPALLFCQGRYAQSVCLELDAT</sequence>
<dbReference type="InterPro" id="IPR012349">
    <property type="entry name" value="Split_barrel_FMN-bd"/>
</dbReference>
<dbReference type="Proteomes" id="UP001265550">
    <property type="component" value="Unassembled WGS sequence"/>
</dbReference>
<protein>
    <submittedName>
        <fullName evidence="4">3-hydroxy-9,10-secoandrosta-1,3,5(10)-triene-9, 17-dione monooxygenase reductase component</fullName>
        <ecNumber evidence="4">1.5.1.-</ecNumber>
    </submittedName>
</protein>
<keyword evidence="5" id="KW-1185">Reference proteome</keyword>
<dbReference type="EMBL" id="JAVDWE010000018">
    <property type="protein sequence ID" value="MDR7096988.1"/>
    <property type="molecule type" value="Genomic_DNA"/>
</dbReference>
<evidence type="ECO:0000313" key="4">
    <source>
        <dbReference type="EMBL" id="MDR7096988.1"/>
    </source>
</evidence>
<accession>A0ABU1VII0</accession>
<organism evidence="4 5">
    <name type="scientific">Hydrogenophaga laconesensis</name>
    <dbReference type="NCBI Taxonomy" id="1805971"/>
    <lineage>
        <taxon>Bacteria</taxon>
        <taxon>Pseudomonadati</taxon>
        <taxon>Pseudomonadota</taxon>
        <taxon>Betaproteobacteria</taxon>
        <taxon>Burkholderiales</taxon>
        <taxon>Comamonadaceae</taxon>
        <taxon>Hydrogenophaga</taxon>
    </lineage>
</organism>
<dbReference type="RefSeq" id="WP_204735281.1">
    <property type="nucleotide sequence ID" value="NZ_JAVDWE010000018.1"/>
</dbReference>
<dbReference type="EC" id="1.5.1.-" evidence="4"/>
<dbReference type="Gene3D" id="2.30.110.10">
    <property type="entry name" value="Electron Transport, Fmn-binding Protein, Chain A"/>
    <property type="match status" value="1"/>
</dbReference>
<dbReference type="InterPro" id="IPR050268">
    <property type="entry name" value="NADH-dep_flavin_reductase"/>
</dbReference>
<evidence type="ECO:0000256" key="2">
    <source>
        <dbReference type="ARBA" id="ARBA00023002"/>
    </source>
</evidence>
<dbReference type="SUPFAM" id="SSF50475">
    <property type="entry name" value="FMN-binding split barrel"/>
    <property type="match status" value="1"/>
</dbReference>
<evidence type="ECO:0000259" key="3">
    <source>
        <dbReference type="SMART" id="SM00903"/>
    </source>
</evidence>
<dbReference type="SMART" id="SM00903">
    <property type="entry name" value="Flavin_Reduct"/>
    <property type="match status" value="1"/>
</dbReference>
<name>A0ABU1VII0_9BURK</name>
<dbReference type="GO" id="GO:0004497">
    <property type="term" value="F:monooxygenase activity"/>
    <property type="evidence" value="ECO:0007669"/>
    <property type="project" value="UniProtKB-KW"/>
</dbReference>
<reference evidence="4 5" key="1">
    <citation type="submission" date="2023-07" db="EMBL/GenBank/DDBJ databases">
        <title>Sorghum-associated microbial communities from plants grown in Nebraska, USA.</title>
        <authorList>
            <person name="Schachtman D."/>
        </authorList>
    </citation>
    <scope>NUCLEOTIDE SEQUENCE [LARGE SCALE GENOMIC DNA]</scope>
    <source>
        <strain evidence="4 5">BE240</strain>
    </source>
</reference>
<evidence type="ECO:0000256" key="1">
    <source>
        <dbReference type="ARBA" id="ARBA00008898"/>
    </source>
</evidence>
<dbReference type="InterPro" id="IPR002563">
    <property type="entry name" value="Flavin_Rdtase-like_dom"/>
</dbReference>
<comment type="caution">
    <text evidence="4">The sequence shown here is derived from an EMBL/GenBank/DDBJ whole genome shotgun (WGS) entry which is preliminary data.</text>
</comment>
<dbReference type="Pfam" id="PF01613">
    <property type="entry name" value="Flavin_Reduct"/>
    <property type="match status" value="1"/>
</dbReference>
<evidence type="ECO:0000313" key="5">
    <source>
        <dbReference type="Proteomes" id="UP001265550"/>
    </source>
</evidence>
<keyword evidence="2 4" id="KW-0560">Oxidoreductase</keyword>
<proteinExistence type="inferred from homology"/>
<feature type="domain" description="Flavin reductase like" evidence="3">
    <location>
        <begin position="22"/>
        <end position="165"/>
    </location>
</feature>
<keyword evidence="4" id="KW-0503">Monooxygenase</keyword>
<comment type="similarity">
    <text evidence="1">Belongs to the non-flavoprotein flavin reductase family.</text>
</comment>
<dbReference type="PANTHER" id="PTHR30466:SF11">
    <property type="entry name" value="FLAVIN-DEPENDENT MONOOXYGENASE, REDUCTASE SUBUNIT HSAB"/>
    <property type="match status" value="1"/>
</dbReference>